<dbReference type="Proteomes" id="UP000002668">
    <property type="component" value="Genome"/>
</dbReference>
<gene>
    <name evidence="2" type="ORF">LEMA_uP033740.1</name>
</gene>
<sequence>MSLIYGLIPHAIAVSGEKCPTNSVGLQSDRNNRMGRAKGKRDLKVAS</sequence>
<evidence type="ECO:0000313" key="3">
    <source>
        <dbReference type="Proteomes" id="UP000002668"/>
    </source>
</evidence>
<dbReference type="InParanoid" id="E4ZR35"/>
<protein>
    <submittedName>
        <fullName evidence="2">Predicted protein</fullName>
    </submittedName>
</protein>
<evidence type="ECO:0000313" key="2">
    <source>
        <dbReference type="EMBL" id="CBX93700.1"/>
    </source>
</evidence>
<feature type="compositionally biased region" description="Polar residues" evidence="1">
    <location>
        <begin position="20"/>
        <end position="29"/>
    </location>
</feature>
<dbReference type="HOGENOM" id="CLU_3175523_0_0_1"/>
<accession>E4ZR35</accession>
<proteinExistence type="predicted"/>
<keyword evidence="3" id="KW-1185">Reference proteome</keyword>
<dbReference type="EMBL" id="FP929116">
    <property type="protein sequence ID" value="CBX93700.1"/>
    <property type="molecule type" value="Genomic_DNA"/>
</dbReference>
<evidence type="ECO:0000256" key="1">
    <source>
        <dbReference type="SAM" id="MobiDB-lite"/>
    </source>
</evidence>
<organism evidence="3">
    <name type="scientific">Leptosphaeria maculans (strain JN3 / isolate v23.1.3 / race Av1-4-5-6-7-8)</name>
    <name type="common">Blackleg fungus</name>
    <name type="synonym">Phoma lingam</name>
    <dbReference type="NCBI Taxonomy" id="985895"/>
    <lineage>
        <taxon>Eukaryota</taxon>
        <taxon>Fungi</taxon>
        <taxon>Dikarya</taxon>
        <taxon>Ascomycota</taxon>
        <taxon>Pezizomycotina</taxon>
        <taxon>Dothideomycetes</taxon>
        <taxon>Pleosporomycetidae</taxon>
        <taxon>Pleosporales</taxon>
        <taxon>Pleosporineae</taxon>
        <taxon>Leptosphaeriaceae</taxon>
        <taxon>Plenodomus</taxon>
        <taxon>Plenodomus lingam/Leptosphaeria maculans species complex</taxon>
    </lineage>
</organism>
<dbReference type="AlphaFoldDB" id="E4ZR35"/>
<name>E4ZR35_LEPMJ</name>
<feature type="region of interest" description="Disordered" evidence="1">
    <location>
        <begin position="19"/>
        <end position="47"/>
    </location>
</feature>
<reference evidence="3" key="1">
    <citation type="journal article" date="2011" name="Nat. Commun.">
        <title>Effector diversification within compartments of the Leptosphaeria maculans genome affected by Repeat-Induced Point mutations.</title>
        <authorList>
            <person name="Rouxel T."/>
            <person name="Grandaubert J."/>
            <person name="Hane J.K."/>
            <person name="Hoede C."/>
            <person name="van de Wouw A.P."/>
            <person name="Couloux A."/>
            <person name="Dominguez V."/>
            <person name="Anthouard V."/>
            <person name="Bally P."/>
            <person name="Bourras S."/>
            <person name="Cozijnsen A.J."/>
            <person name="Ciuffetti L.M."/>
            <person name="Degrave A."/>
            <person name="Dilmaghani A."/>
            <person name="Duret L."/>
            <person name="Fudal I."/>
            <person name="Goodwin S.B."/>
            <person name="Gout L."/>
            <person name="Glaser N."/>
            <person name="Linglin J."/>
            <person name="Kema G.H.J."/>
            <person name="Lapalu N."/>
            <person name="Lawrence C.B."/>
            <person name="May K."/>
            <person name="Meyer M."/>
            <person name="Ollivier B."/>
            <person name="Poulain J."/>
            <person name="Schoch C.L."/>
            <person name="Simon A."/>
            <person name="Spatafora J.W."/>
            <person name="Stachowiak A."/>
            <person name="Turgeon B.G."/>
            <person name="Tyler B.M."/>
            <person name="Vincent D."/>
            <person name="Weissenbach J."/>
            <person name="Amselem J."/>
            <person name="Quesneville H."/>
            <person name="Oliver R.P."/>
            <person name="Wincker P."/>
            <person name="Balesdent M.-H."/>
            <person name="Howlett B.J."/>
        </authorList>
    </citation>
    <scope>NUCLEOTIDE SEQUENCE [LARGE SCALE GENOMIC DNA]</scope>
    <source>
        <strain evidence="3">JN3 / isolate v23.1.3 / race Av1-4-5-6-7-8</strain>
    </source>
</reference>
<dbReference type="VEuPathDB" id="FungiDB:LEMA_uP033740.1"/>